<dbReference type="InterPro" id="IPR016920">
    <property type="entry name" value="UCP029477"/>
</dbReference>
<feature type="domain" description="DUF2383" evidence="1">
    <location>
        <begin position="8"/>
        <end position="116"/>
    </location>
</feature>
<dbReference type="KEGG" id="cbw:RR42_m4240"/>
<dbReference type="InterPro" id="IPR011971">
    <property type="entry name" value="CHP02284"/>
</dbReference>
<protein>
    <recommendedName>
        <fullName evidence="1">DUF2383 domain-containing protein</fullName>
    </recommendedName>
</protein>
<dbReference type="InterPro" id="IPR019052">
    <property type="entry name" value="DUF2383"/>
</dbReference>
<dbReference type="Proteomes" id="UP000031843">
    <property type="component" value="Chromosome main"/>
</dbReference>
<dbReference type="NCBIfam" id="TIGR02284">
    <property type="entry name" value="PA2169 family four-helix-bundle protein"/>
    <property type="match status" value="1"/>
</dbReference>
<proteinExistence type="predicted"/>
<evidence type="ECO:0000259" key="1">
    <source>
        <dbReference type="Pfam" id="PF09537"/>
    </source>
</evidence>
<dbReference type="InterPro" id="IPR012347">
    <property type="entry name" value="Ferritin-like"/>
</dbReference>
<reference evidence="2 3" key="1">
    <citation type="journal article" date="2015" name="Genome Announc.">
        <title>Complete Genome Sequence of Cupriavidus basilensis 4G11, Isolated from the Oak Ridge Field Research Center Site.</title>
        <authorList>
            <person name="Ray J."/>
            <person name="Waters R.J."/>
            <person name="Skerker J.M."/>
            <person name="Kuehl J.V."/>
            <person name="Price M.N."/>
            <person name="Huang J."/>
            <person name="Chakraborty R."/>
            <person name="Arkin A.P."/>
            <person name="Deutschbauer A."/>
        </authorList>
    </citation>
    <scope>NUCLEOTIDE SEQUENCE [LARGE SCALE GENOMIC DNA]</scope>
    <source>
        <strain evidence="2">4G11</strain>
    </source>
</reference>
<evidence type="ECO:0000313" key="2">
    <source>
        <dbReference type="EMBL" id="AJG21587.1"/>
    </source>
</evidence>
<gene>
    <name evidence="2" type="ORF">RR42_m4240</name>
</gene>
<dbReference type="RefSeq" id="WP_043351062.1">
    <property type="nucleotide sequence ID" value="NZ_CP010536.1"/>
</dbReference>
<dbReference type="Pfam" id="PF09537">
    <property type="entry name" value="DUF2383"/>
    <property type="match status" value="1"/>
</dbReference>
<dbReference type="EMBL" id="CP010536">
    <property type="protein sequence ID" value="AJG21587.1"/>
    <property type="molecule type" value="Genomic_DNA"/>
</dbReference>
<sequence>MTNAQGQIVGTLNHLIEVGKDGELSCTTGAREVHNPEIRAILTGTAESCRASVMELQALVTSLGAEPRDRGSMGGTLHRGWMEVLHVIAPHNDDAVLQLCERDEETAKREYQSALTRDMPPEIRAVVQRQYEGIQWHHDRIHAMRGMQIH</sequence>
<evidence type="ECO:0000313" key="3">
    <source>
        <dbReference type="Proteomes" id="UP000031843"/>
    </source>
</evidence>
<name>A0A0C4Y842_9BURK</name>
<accession>A0A0C4Y842</accession>
<dbReference type="OrthoDB" id="282393at2"/>
<dbReference type="STRING" id="68895.RR42_m4240"/>
<organism evidence="2 3">
    <name type="scientific">Cupriavidus basilensis</name>
    <dbReference type="NCBI Taxonomy" id="68895"/>
    <lineage>
        <taxon>Bacteria</taxon>
        <taxon>Pseudomonadati</taxon>
        <taxon>Pseudomonadota</taxon>
        <taxon>Betaproteobacteria</taxon>
        <taxon>Burkholderiales</taxon>
        <taxon>Burkholderiaceae</taxon>
        <taxon>Cupriavidus</taxon>
    </lineage>
</organism>
<keyword evidence="3" id="KW-1185">Reference proteome</keyword>
<dbReference type="AlphaFoldDB" id="A0A0C4Y842"/>
<dbReference type="Gene3D" id="1.20.1260.10">
    <property type="match status" value="1"/>
</dbReference>
<dbReference type="PIRSF" id="PIRSF029477">
    <property type="entry name" value="UCP029477"/>
    <property type="match status" value="1"/>
</dbReference>